<accession>A0AAD7UHN0</accession>
<dbReference type="PROSITE" id="PS00915">
    <property type="entry name" value="PI3_4_KINASE_1"/>
    <property type="match status" value="1"/>
</dbReference>
<proteinExistence type="predicted"/>
<dbReference type="Proteomes" id="UP001230188">
    <property type="component" value="Unassembled WGS sequence"/>
</dbReference>
<dbReference type="SMART" id="SM01343">
    <property type="entry name" value="FATC"/>
    <property type="match status" value="1"/>
</dbReference>
<comment type="caution">
    <text evidence="15">The sequence shown here is derived from an EMBL/GenBank/DDBJ whole genome shotgun (WGS) entry which is preliminary data.</text>
</comment>
<keyword evidence="3" id="KW-0723">Serine/threonine-protein kinase</keyword>
<evidence type="ECO:0000256" key="5">
    <source>
        <dbReference type="ARBA" id="ARBA00022741"/>
    </source>
</evidence>
<gene>
    <name evidence="15" type="ORF">CTAYLR_000935</name>
</gene>
<evidence type="ECO:0000256" key="7">
    <source>
        <dbReference type="ARBA" id="ARBA00022777"/>
    </source>
</evidence>
<keyword evidence="8" id="KW-0067">ATP-binding</keyword>
<evidence type="ECO:0000256" key="10">
    <source>
        <dbReference type="ARBA" id="ARBA00047899"/>
    </source>
</evidence>
<keyword evidence="6" id="KW-0227">DNA damage</keyword>
<reference evidence="15" key="1">
    <citation type="submission" date="2023-01" db="EMBL/GenBank/DDBJ databases">
        <title>Metagenome sequencing of chrysophaentin producing Chrysophaeum taylorii.</title>
        <authorList>
            <person name="Davison J."/>
            <person name="Bewley C."/>
        </authorList>
    </citation>
    <scope>NUCLEOTIDE SEQUENCE</scope>
    <source>
        <strain evidence="15">NIES-1699</strain>
    </source>
</reference>
<dbReference type="SMART" id="SM00146">
    <property type="entry name" value="PI3Kc"/>
    <property type="match status" value="1"/>
</dbReference>
<dbReference type="GO" id="GO:0006281">
    <property type="term" value="P:DNA repair"/>
    <property type="evidence" value="ECO:0007669"/>
    <property type="project" value="InterPro"/>
</dbReference>
<dbReference type="PANTHER" id="PTHR37079">
    <property type="entry name" value="SERINE/THREONINE-PROTEIN KINASE ATM"/>
    <property type="match status" value="1"/>
</dbReference>
<dbReference type="InterPro" id="IPR036940">
    <property type="entry name" value="PI3/4_kinase_cat_sf"/>
</dbReference>
<dbReference type="PROSITE" id="PS00916">
    <property type="entry name" value="PI3_4_KINASE_2"/>
    <property type="match status" value="1"/>
</dbReference>
<feature type="compositionally biased region" description="Acidic residues" evidence="11">
    <location>
        <begin position="645"/>
        <end position="666"/>
    </location>
</feature>
<keyword evidence="5" id="KW-0547">Nucleotide-binding</keyword>
<dbReference type="Pfam" id="PF02260">
    <property type="entry name" value="FATC"/>
    <property type="match status" value="1"/>
</dbReference>
<keyword evidence="9" id="KW-0539">Nucleus</keyword>
<feature type="compositionally biased region" description="Polar residues" evidence="11">
    <location>
        <begin position="2349"/>
        <end position="2358"/>
    </location>
</feature>
<dbReference type="EC" id="2.7.11.1" evidence="2"/>
<feature type="domain" description="FATC" evidence="14">
    <location>
        <begin position="2382"/>
        <end position="2414"/>
    </location>
</feature>
<dbReference type="PROSITE" id="PS51190">
    <property type="entry name" value="FATC"/>
    <property type="match status" value="1"/>
</dbReference>
<evidence type="ECO:0000259" key="12">
    <source>
        <dbReference type="PROSITE" id="PS50290"/>
    </source>
</evidence>
<evidence type="ECO:0000259" key="14">
    <source>
        <dbReference type="PROSITE" id="PS51190"/>
    </source>
</evidence>
<evidence type="ECO:0000256" key="11">
    <source>
        <dbReference type="SAM" id="MobiDB-lite"/>
    </source>
</evidence>
<feature type="domain" description="FAT" evidence="13">
    <location>
        <begin position="1396"/>
        <end position="1923"/>
    </location>
</feature>
<evidence type="ECO:0000256" key="1">
    <source>
        <dbReference type="ARBA" id="ARBA00004123"/>
    </source>
</evidence>
<protein>
    <recommendedName>
        <fullName evidence="2">non-specific serine/threonine protein kinase</fullName>
        <ecNumber evidence="2">2.7.11.1</ecNumber>
    </recommendedName>
</protein>
<feature type="region of interest" description="Disordered" evidence="11">
    <location>
        <begin position="1203"/>
        <end position="1230"/>
    </location>
</feature>
<evidence type="ECO:0000256" key="8">
    <source>
        <dbReference type="ARBA" id="ARBA00022840"/>
    </source>
</evidence>
<keyword evidence="16" id="KW-1185">Reference proteome</keyword>
<feature type="compositionally biased region" description="Acidic residues" evidence="11">
    <location>
        <begin position="1205"/>
        <end position="1227"/>
    </location>
</feature>
<dbReference type="InterPro" id="IPR044107">
    <property type="entry name" value="PIKKc_ATM"/>
</dbReference>
<dbReference type="InterPro" id="IPR011009">
    <property type="entry name" value="Kinase-like_dom_sf"/>
</dbReference>
<evidence type="ECO:0000256" key="3">
    <source>
        <dbReference type="ARBA" id="ARBA00022527"/>
    </source>
</evidence>
<dbReference type="EMBL" id="JAQMWT010000330">
    <property type="protein sequence ID" value="KAJ8604462.1"/>
    <property type="molecule type" value="Genomic_DNA"/>
</dbReference>
<dbReference type="InterPro" id="IPR018936">
    <property type="entry name" value="PI3/4_kinase_CS"/>
</dbReference>
<feature type="compositionally biased region" description="Acidic residues" evidence="11">
    <location>
        <begin position="675"/>
        <end position="687"/>
    </location>
</feature>
<feature type="region of interest" description="Disordered" evidence="11">
    <location>
        <begin position="2331"/>
        <end position="2358"/>
    </location>
</feature>
<dbReference type="InterPro" id="IPR003152">
    <property type="entry name" value="FATC_dom"/>
</dbReference>
<keyword evidence="4" id="KW-0808">Transferase</keyword>
<dbReference type="PROSITE" id="PS50290">
    <property type="entry name" value="PI3_4_KINASE_3"/>
    <property type="match status" value="1"/>
</dbReference>
<comment type="subcellular location">
    <subcellularLocation>
        <location evidence="1">Nucleus</location>
    </subcellularLocation>
</comment>
<dbReference type="Gene3D" id="3.30.1010.10">
    <property type="entry name" value="Phosphatidylinositol 3-kinase Catalytic Subunit, Chain A, domain 4"/>
    <property type="match status" value="1"/>
</dbReference>
<dbReference type="Pfam" id="PF00454">
    <property type="entry name" value="PI3_PI4_kinase"/>
    <property type="match status" value="1"/>
</dbReference>
<dbReference type="GO" id="GO:0005524">
    <property type="term" value="F:ATP binding"/>
    <property type="evidence" value="ECO:0007669"/>
    <property type="project" value="UniProtKB-KW"/>
</dbReference>
<dbReference type="InterPro" id="IPR014009">
    <property type="entry name" value="PIK_FAT"/>
</dbReference>
<sequence>MPPLRGAAAGAAATKELGSLKASERKRAIAECQKHLNEPRNRSAMTAARWVRVVMGAARCASLEVEAGIRDAKKWSQAEVALEFLERAVRLADAGGVRRLVRCARNLATGAAEVLSRHAGMRRDSFPSAYARIIGIIASSKAYVASFEAWHRGAVIEGLGAVVRAKKGPVVAAAAAALARLGESLVGSGKAVDARAVEVCCACCAGHAPNTEAVLEAVGLLSLAFRNFPATTALAADPEAIAKTVRGVQASTPRRLRAALLELLVAGGVSTTSGAAARLREMALPEFELDVAAALATTPYAPEPVAIDVDVIARPGLLSKILGRLATLVEDPLGPPLWRARAAEIAASADVTLEDVSTARRRWCFRLAAWAPEAEIADLPALAAAQREALELVADGVVDVSEAWDRVVSACRRQLEKEDSSSSSSSRSAIRAVEAALGLATTAAFRPLLPLLAPPALFRVLSRLGDDAPRSYAPLAARAALSSDDPADVDAAARALVATLVGDATIRDLFVEEDDPWTDRVNLVVPVPRGGEPRVDDAALDDALPAAADGDDNPLLAAFRAAAVATALAPIISRQKVRALAAPVRTHLEEAATTDINALSRAARVGCLAVALATTLYDDDAGIVRACGDLGRAALRAAPLSPTDNSEEEGDSASDDEDDDDDEEGSWSEMSAAAEQEEDAWSDEDSEPATKRPKVRAAALTKEERATRLWLARLAIAAGLGVAALFKARSDRGDAAVAARCLRANPDLALAVLEAPVRPSPRLDDDETRRSGVAAEIATTSWSRSAPLLGEDVEALAAACCVPGCPPGIRRRAIQVARKGLAERDVASARAVATLPELKDEALELEAGPMRLVALGGLAVDDATALVGLVEALSDSPGGLAGACVARAAVRAGFSCARALLDARVARLLCAWRRPFAAFPRRLFDATRLAAAAAPLSLFGRIPESSFFSSKNDAEDAAAAFAVASIVRELRPDAAGAAIPTKKKKKNSPRVVLGILEATDDVLDALVGASWCPRAARRAIDRETLARFATPVLLRLGRALRRAERPLLPRAFAAFDLALDLLDYDHPGAACAAVASLAAASELDDRRSFALESIDKLVARSQTLAPGLRATLLAVNPGLDLAPAPLALLSRRRRRLVLTDAGITPAVPDLEPGDGPLERPRRLKALAEKDFLKGAISRRRALTSLLAETTHPAERALLKDCLADSNDDDDDDDSDVAELEEGLEPDSVESRKRVLSRELARSLVSPSDAIAAAAVRSAARVNYDDDNNNNSDDPHLAMLAGLATAAAEGWQEEEPCSMQTEEESSPWEQQFAWSLAKHGEDAFFRACADLCAASGPFARLALPALVYETKGALAESLEQVKKDPRTAAAIVVEVANFARAQNRNTSISFFVEDSSTLAAAANAVGLPAAAAFYAGGSRGPLLEAYSKLGDADVLRVLSSDHSTPERVALYRAEKAWTSLLGLADATSEPPAVALALRELGLSHVVDFYAKGADLGEARDEAAWRAGRWDDDDDKIDSRVSKTFHGAFREALSRLARRDCVGADKYLAIARDRSEDLSRLAALADAREGVDAVRAKLDVDGDGDALFRWLEKVDDFGTTDFSAAAREAWLRAARRAAAGDARASRAATEAIRRTLLVAAENATAKGRVDAAVAAVARLEKEVTTTTTTTSNRWQESVDLAAAKILWARGRASDATRRVRRVATFEGLRLAGSWCVEARSLPPSQILETYLRPAARCRDEPRVDEARFALGEYVARLHDDATRRLESPEWRQGERVARDRRNELEAIRRDSRRKELAHRERVLERECRADDQARNAARDNRRAYLVEAVDALALVVANAGTFSLAARAATRLLALWFNNAPVPEVAATLGRARAAPFAPLLYQVTSRLGSLPSKEDAKALERLVLGLCEAVPDHAILQLVALANGDNVAGDKDATEFLRNRDAFSRARVSSAARLLDGLPNRRGLPTLADAYVDLAMFDVSGLDATIPLASLKRAGDFFRRQSRGDDDAAVVVVTSLPTARDAAASSNHDSTPRVCGYEDPIRTTASGIHAPKILRCVGSDGRKYRQLVKGCDDVRQDAVMEQVFDALNDIVVAHFSKRRLVRTYNVVPLSPRAGVVEWVEFTKSFSDVLVGDRRRKTNQGVHGRYRRDDIHDSDCRRRMLDAQEKVKKKKQRSSTAVLREAFDFICEEFQPAFRYFFLERFGDDPDTWLKQIRRYSTSVATASMVGYVLGIGDRHCQNILVCERAAEVVHIDFGIAFEQGKALSKPETVPFRLTRDVVDGMGVAKTDGLFLSCSVRVMAALRDHATTVITILEVLLHDPLYNWMLSPKNARARQQTDDDHHHLAPPFDPDTSSSHNQTPAAAERVLLRVKHKLLGYADDAAGQLLSVEGQVNHLITMASDPDNLCHLFHGWAPWL</sequence>
<keyword evidence="7" id="KW-0418">Kinase</keyword>
<dbReference type="InterPro" id="IPR000403">
    <property type="entry name" value="PI3/4_kinase_cat_dom"/>
</dbReference>
<evidence type="ECO:0000313" key="15">
    <source>
        <dbReference type="EMBL" id="KAJ8604462.1"/>
    </source>
</evidence>
<feature type="region of interest" description="Disordered" evidence="11">
    <location>
        <begin position="638"/>
        <end position="698"/>
    </location>
</feature>
<evidence type="ECO:0000256" key="6">
    <source>
        <dbReference type="ARBA" id="ARBA00022763"/>
    </source>
</evidence>
<dbReference type="SUPFAM" id="SSF56112">
    <property type="entry name" value="Protein kinase-like (PK-like)"/>
    <property type="match status" value="1"/>
</dbReference>
<evidence type="ECO:0000256" key="4">
    <source>
        <dbReference type="ARBA" id="ARBA00022679"/>
    </source>
</evidence>
<dbReference type="PROSITE" id="PS51189">
    <property type="entry name" value="FAT"/>
    <property type="match status" value="1"/>
</dbReference>
<dbReference type="PANTHER" id="PTHR37079:SF4">
    <property type="entry name" value="SERINE_THREONINE-PROTEIN KINASE ATM"/>
    <property type="match status" value="1"/>
</dbReference>
<evidence type="ECO:0000313" key="16">
    <source>
        <dbReference type="Proteomes" id="UP001230188"/>
    </source>
</evidence>
<evidence type="ECO:0000256" key="2">
    <source>
        <dbReference type="ARBA" id="ARBA00012513"/>
    </source>
</evidence>
<organism evidence="15 16">
    <name type="scientific">Chrysophaeum taylorii</name>
    <dbReference type="NCBI Taxonomy" id="2483200"/>
    <lineage>
        <taxon>Eukaryota</taxon>
        <taxon>Sar</taxon>
        <taxon>Stramenopiles</taxon>
        <taxon>Ochrophyta</taxon>
        <taxon>Pelagophyceae</taxon>
        <taxon>Pelagomonadales</taxon>
        <taxon>Pelagomonadaceae</taxon>
        <taxon>Chrysophaeum</taxon>
    </lineage>
</organism>
<evidence type="ECO:0000259" key="13">
    <source>
        <dbReference type="PROSITE" id="PS51189"/>
    </source>
</evidence>
<dbReference type="InterPro" id="IPR038980">
    <property type="entry name" value="ATM_plant"/>
</dbReference>
<evidence type="ECO:0000256" key="9">
    <source>
        <dbReference type="ARBA" id="ARBA00023242"/>
    </source>
</evidence>
<dbReference type="GO" id="GO:0004674">
    <property type="term" value="F:protein serine/threonine kinase activity"/>
    <property type="evidence" value="ECO:0007669"/>
    <property type="project" value="UniProtKB-KW"/>
</dbReference>
<comment type="catalytic activity">
    <reaction evidence="10">
        <text>L-threonyl-[protein] + ATP = O-phospho-L-threonyl-[protein] + ADP + H(+)</text>
        <dbReference type="Rhea" id="RHEA:46608"/>
        <dbReference type="Rhea" id="RHEA-COMP:11060"/>
        <dbReference type="Rhea" id="RHEA-COMP:11605"/>
        <dbReference type="ChEBI" id="CHEBI:15378"/>
        <dbReference type="ChEBI" id="CHEBI:30013"/>
        <dbReference type="ChEBI" id="CHEBI:30616"/>
        <dbReference type="ChEBI" id="CHEBI:61977"/>
        <dbReference type="ChEBI" id="CHEBI:456216"/>
        <dbReference type="EC" id="2.7.11.1"/>
    </reaction>
</comment>
<dbReference type="CDD" id="cd05171">
    <property type="entry name" value="PIKKc_ATM"/>
    <property type="match status" value="1"/>
</dbReference>
<dbReference type="Gene3D" id="1.10.1070.11">
    <property type="entry name" value="Phosphatidylinositol 3-/4-kinase, catalytic domain"/>
    <property type="match status" value="1"/>
</dbReference>
<feature type="domain" description="PI3K/PI4K catalytic" evidence="12">
    <location>
        <begin position="2037"/>
        <end position="2363"/>
    </location>
</feature>
<name>A0AAD7UHN0_9STRA</name>
<dbReference type="GO" id="GO:0005634">
    <property type="term" value="C:nucleus"/>
    <property type="evidence" value="ECO:0007669"/>
    <property type="project" value="UniProtKB-SubCell"/>
</dbReference>